<feature type="coiled-coil region" evidence="1">
    <location>
        <begin position="386"/>
        <end position="418"/>
    </location>
</feature>
<dbReference type="HOGENOM" id="CLU_656599_0_0_6"/>
<organism evidence="3 4">
    <name type="scientific">Thioploca ingrica</name>
    <dbReference type="NCBI Taxonomy" id="40754"/>
    <lineage>
        <taxon>Bacteria</taxon>
        <taxon>Pseudomonadati</taxon>
        <taxon>Pseudomonadota</taxon>
        <taxon>Gammaproteobacteria</taxon>
        <taxon>Thiotrichales</taxon>
        <taxon>Thiotrichaceae</taxon>
        <taxon>Thioploca</taxon>
    </lineage>
</organism>
<name>A0A090AI40_9GAMM</name>
<keyword evidence="1" id="KW-0175">Coiled coil</keyword>
<evidence type="ECO:0000256" key="2">
    <source>
        <dbReference type="SAM" id="MobiDB-lite"/>
    </source>
</evidence>
<dbReference type="AlphaFoldDB" id="A0A090AI40"/>
<evidence type="ECO:0000256" key="1">
    <source>
        <dbReference type="SAM" id="Coils"/>
    </source>
</evidence>
<reference evidence="3 4" key="1">
    <citation type="journal article" date="2014" name="ISME J.">
        <title>Ecophysiology of Thioploca ingrica as revealed by the complete genome sequence supplemented with proteomic evidence.</title>
        <authorList>
            <person name="Kojima H."/>
            <person name="Ogura Y."/>
            <person name="Yamamoto N."/>
            <person name="Togashi T."/>
            <person name="Mori H."/>
            <person name="Watanabe T."/>
            <person name="Nemoto F."/>
            <person name="Kurokawa K."/>
            <person name="Hayashi T."/>
            <person name="Fukui M."/>
        </authorList>
    </citation>
    <scope>NUCLEOTIDE SEQUENCE [LARGE SCALE GENOMIC DNA]</scope>
</reference>
<feature type="region of interest" description="Disordered" evidence="2">
    <location>
        <begin position="200"/>
        <end position="224"/>
    </location>
</feature>
<dbReference type="EMBL" id="AP014633">
    <property type="protein sequence ID" value="BAP58048.1"/>
    <property type="molecule type" value="Genomic_DNA"/>
</dbReference>
<keyword evidence="4" id="KW-1185">Reference proteome</keyword>
<dbReference type="Proteomes" id="UP000031623">
    <property type="component" value="Chromosome"/>
</dbReference>
<evidence type="ECO:0000313" key="4">
    <source>
        <dbReference type="Proteomes" id="UP000031623"/>
    </source>
</evidence>
<proteinExistence type="predicted"/>
<sequence>MANNLSNEYPSIPCCPELKTDPICDIMDMRRRLKFPTHVRTETGQPVFVEVIIHTRFTRCSGPLALGDLVYSTTLLPGEKVRLATTDRRSRFSFDSSTNLSHRSEQISEEQYRMTALRSFMMDASSTDQTSQTNTENSSWDFHGDAEGSLGFFSVGAETNARGSYNASSTRDFLGEHRAHAQTADHQSVEATRKAHSMSIGEVSTRQHKEGESQEHFESSSREFTNPNKCHAVTFLFYRINKMEIIKFTLESIERRVLDPSAVTRPIPVPISTVNKVSAITQFLPATTVVMAKSNQPVTAQFFLQPTVKSTVTPAVPEITSNTPLSEELRKKALTEVDEQLFLQGLLDKEGQVSAPAQREFSFDRQTSLPTAGVIVKGCLDDCDICETTRQKEIELELERKALENKLLTRQIDLLEQSSEYRCCPKGEEKQPA</sequence>
<gene>
    <name evidence="3" type="ORF">THII_3751</name>
</gene>
<dbReference type="KEGG" id="tig:THII_3751"/>
<evidence type="ECO:0000313" key="3">
    <source>
        <dbReference type="EMBL" id="BAP58048.1"/>
    </source>
</evidence>
<feature type="compositionally biased region" description="Basic and acidic residues" evidence="2">
    <location>
        <begin position="205"/>
        <end position="221"/>
    </location>
</feature>
<protein>
    <submittedName>
        <fullName evidence="3">Uncharacterized protein</fullName>
    </submittedName>
</protein>
<dbReference type="OrthoDB" id="33953at2"/>
<accession>A0A090AI40</accession>